<evidence type="ECO:0000313" key="2">
    <source>
        <dbReference type="Proteomes" id="UP000199666"/>
    </source>
</evidence>
<proteinExistence type="predicted"/>
<sequence>MLMICENDHVRNLANFDVLIAKIISYGNHYKPTKGSIQLAALSLVSQNAHASIANVTLLMEQYLHSVSIRELAFETLKQVNKNLFKILRSTTTISEMEMYMLVGSGKVLHSQFASQQRYDFLLDNFCSIIKLLKTNVFYMPKEEGLKIPNLEDFYSILYLKNTEVKRNCAFLSNACIIRNEVMYREANGLVALAATVKMYVKYHYGWESTQFKQIANLVIRKAKAPIKKV</sequence>
<evidence type="ECO:0000313" key="1">
    <source>
        <dbReference type="EMBL" id="SFH34893.1"/>
    </source>
</evidence>
<dbReference type="OrthoDB" id="749061at2"/>
<dbReference type="STRING" id="414048.SAMN04489864_109113"/>
<protein>
    <submittedName>
        <fullName evidence="1">Uncharacterized protein</fullName>
    </submittedName>
</protein>
<dbReference type="EMBL" id="FOPP01000009">
    <property type="protein sequence ID" value="SFH34893.1"/>
    <property type="molecule type" value="Genomic_DNA"/>
</dbReference>
<dbReference type="AlphaFoldDB" id="A0A1I2ZAM1"/>
<name>A0A1I2ZAM1_9SPHI</name>
<reference evidence="1 2" key="1">
    <citation type="submission" date="2016-10" db="EMBL/GenBank/DDBJ databases">
        <authorList>
            <person name="de Groot N.N."/>
        </authorList>
    </citation>
    <scope>NUCLEOTIDE SEQUENCE [LARGE SCALE GENOMIC DNA]</scope>
    <source>
        <strain evidence="1 2">DSM 18684</strain>
    </source>
</reference>
<dbReference type="Proteomes" id="UP000199666">
    <property type="component" value="Unassembled WGS sequence"/>
</dbReference>
<keyword evidence="2" id="KW-1185">Reference proteome</keyword>
<organism evidence="1 2">
    <name type="scientific">Pedobacter insulae</name>
    <dbReference type="NCBI Taxonomy" id="414048"/>
    <lineage>
        <taxon>Bacteria</taxon>
        <taxon>Pseudomonadati</taxon>
        <taxon>Bacteroidota</taxon>
        <taxon>Sphingobacteriia</taxon>
        <taxon>Sphingobacteriales</taxon>
        <taxon>Sphingobacteriaceae</taxon>
        <taxon>Pedobacter</taxon>
    </lineage>
</organism>
<accession>A0A1I2ZAM1</accession>
<gene>
    <name evidence="1" type="ORF">SAMN04489864_109113</name>
</gene>
<dbReference type="RefSeq" id="WP_143095968.1">
    <property type="nucleotide sequence ID" value="NZ_FOPP01000009.1"/>
</dbReference>